<organism evidence="1 2">
    <name type="scientific">Mycena rosella</name>
    <name type="common">Pink bonnet</name>
    <name type="synonym">Agaricus rosellus</name>
    <dbReference type="NCBI Taxonomy" id="1033263"/>
    <lineage>
        <taxon>Eukaryota</taxon>
        <taxon>Fungi</taxon>
        <taxon>Dikarya</taxon>
        <taxon>Basidiomycota</taxon>
        <taxon>Agaricomycotina</taxon>
        <taxon>Agaricomycetes</taxon>
        <taxon>Agaricomycetidae</taxon>
        <taxon>Agaricales</taxon>
        <taxon>Marasmiineae</taxon>
        <taxon>Mycenaceae</taxon>
        <taxon>Mycena</taxon>
    </lineage>
</organism>
<dbReference type="EMBL" id="JARKIE010000023">
    <property type="protein sequence ID" value="KAJ7699284.1"/>
    <property type="molecule type" value="Genomic_DNA"/>
</dbReference>
<evidence type="ECO:0008006" key="3">
    <source>
        <dbReference type="Google" id="ProtNLM"/>
    </source>
</evidence>
<proteinExistence type="predicted"/>
<keyword evidence="2" id="KW-1185">Reference proteome</keyword>
<dbReference type="AlphaFoldDB" id="A0AAD7DW70"/>
<name>A0AAD7DW70_MYCRO</name>
<sequence>MHPALKLENLSRPPTYVRGFAIAAAKGSLEDLMQLFNLMARERNLREQYMLCLPVFYMNLDLAPIPGDGPSCSTRARVIITLKVLRVLENSPPDAGVDLWPRIWGWLSHLHRSHASFPRSPTEMDICSDLLAFVRHLGSDTPSLKLMGNTAGVRVLITRTWKLMFQIQGKETNPTALGALFWVFHFFLKIDVFVNWEEAVAGAGGTETDLARLIAQFIDFFIPTSRTVLVPNTLQYMDAVFCPLMVLYKESSLPALVAGGLVKSLTHVMCSFSASNFRQTEDIMGAALPLLLKIFVQAQQHLVIRDALAAGFLCAIVSYDIRGLDDEWMTDALKRISILTMFYTVVCQLETALRDVDDLVVQPVFEKSAIFEAWMSFRDLAEERIATAKIWNSEQGAPTKACDNMDCGEIRPKTDFKCCGNCHQVYYCSRK</sequence>
<accession>A0AAD7DW70</accession>
<evidence type="ECO:0000313" key="1">
    <source>
        <dbReference type="EMBL" id="KAJ7699284.1"/>
    </source>
</evidence>
<gene>
    <name evidence="1" type="ORF">B0H17DRAFT_306448</name>
</gene>
<comment type="caution">
    <text evidence="1">The sequence shown here is derived from an EMBL/GenBank/DDBJ whole genome shotgun (WGS) entry which is preliminary data.</text>
</comment>
<evidence type="ECO:0000313" key="2">
    <source>
        <dbReference type="Proteomes" id="UP001221757"/>
    </source>
</evidence>
<dbReference type="Proteomes" id="UP001221757">
    <property type="component" value="Unassembled WGS sequence"/>
</dbReference>
<reference evidence="1" key="1">
    <citation type="submission" date="2023-03" db="EMBL/GenBank/DDBJ databases">
        <title>Massive genome expansion in bonnet fungi (Mycena s.s.) driven by repeated elements and novel gene families across ecological guilds.</title>
        <authorList>
            <consortium name="Lawrence Berkeley National Laboratory"/>
            <person name="Harder C.B."/>
            <person name="Miyauchi S."/>
            <person name="Viragh M."/>
            <person name="Kuo A."/>
            <person name="Thoen E."/>
            <person name="Andreopoulos B."/>
            <person name="Lu D."/>
            <person name="Skrede I."/>
            <person name="Drula E."/>
            <person name="Henrissat B."/>
            <person name="Morin E."/>
            <person name="Kohler A."/>
            <person name="Barry K."/>
            <person name="LaButti K."/>
            <person name="Morin E."/>
            <person name="Salamov A."/>
            <person name="Lipzen A."/>
            <person name="Mereny Z."/>
            <person name="Hegedus B."/>
            <person name="Baldrian P."/>
            <person name="Stursova M."/>
            <person name="Weitz H."/>
            <person name="Taylor A."/>
            <person name="Grigoriev I.V."/>
            <person name="Nagy L.G."/>
            <person name="Martin F."/>
            <person name="Kauserud H."/>
        </authorList>
    </citation>
    <scope>NUCLEOTIDE SEQUENCE</scope>
    <source>
        <strain evidence="1">CBHHK067</strain>
    </source>
</reference>
<protein>
    <recommendedName>
        <fullName evidence="3">MYND-type domain-containing protein</fullName>
    </recommendedName>
</protein>